<protein>
    <submittedName>
        <fullName evidence="2">Conserved TM helix repeat-containing protein</fullName>
    </submittedName>
</protein>
<keyword evidence="1" id="KW-0812">Transmembrane</keyword>
<feature type="transmembrane region" description="Helical" evidence="1">
    <location>
        <begin position="17"/>
        <end position="41"/>
    </location>
</feature>
<name>A0A0G1W9H4_9BACT</name>
<dbReference type="Pfam" id="PF05552">
    <property type="entry name" value="MS_channel_1st_1"/>
    <property type="match status" value="2"/>
</dbReference>
<feature type="transmembrane region" description="Helical" evidence="1">
    <location>
        <begin position="116"/>
        <end position="137"/>
    </location>
</feature>
<feature type="transmembrane region" description="Helical" evidence="1">
    <location>
        <begin position="87"/>
        <end position="110"/>
    </location>
</feature>
<keyword evidence="1" id="KW-1133">Transmembrane helix</keyword>
<feature type="transmembrane region" description="Helical" evidence="1">
    <location>
        <begin position="185"/>
        <end position="207"/>
    </location>
</feature>
<dbReference type="STRING" id="1618665.UY55_C0001G0177"/>
<proteinExistence type="predicted"/>
<comment type="caution">
    <text evidence="2">The sequence shown here is derived from an EMBL/GenBank/DDBJ whole genome shotgun (WGS) entry which is preliminary data.</text>
</comment>
<dbReference type="InterPro" id="IPR008910">
    <property type="entry name" value="MSC_TM_helix"/>
</dbReference>
<dbReference type="AlphaFoldDB" id="A0A0G1W9H4"/>
<gene>
    <name evidence="2" type="ORF">UY55_C0001G0177</name>
</gene>
<evidence type="ECO:0000256" key="1">
    <source>
        <dbReference type="SAM" id="Phobius"/>
    </source>
</evidence>
<accession>A0A0G1W9H4</accession>
<dbReference type="PANTHER" id="PTHR30221">
    <property type="entry name" value="SMALL-CONDUCTANCE MECHANOSENSITIVE CHANNEL"/>
    <property type="match status" value="1"/>
</dbReference>
<dbReference type="PANTHER" id="PTHR30221:SF1">
    <property type="entry name" value="SMALL-CONDUCTANCE MECHANOSENSITIVE CHANNEL"/>
    <property type="match status" value="1"/>
</dbReference>
<evidence type="ECO:0000313" key="2">
    <source>
        <dbReference type="EMBL" id="KKW15423.1"/>
    </source>
</evidence>
<dbReference type="Gene3D" id="1.10.287.1260">
    <property type="match status" value="1"/>
</dbReference>
<sequence>MVIQDWLSVVVGSLQNLWVGAIGVLGSIVGALIVLIVGLIVASGLGALVERVVGLLKVDKLLSNLGVHEYFERAGLNMNSGRFVGRLVYWFLVVVFLLAATDILGFYTLSNFLREVLLYIPNVIVAVLIMLAAVVVANFMRNLVRASVKSARLHAAHFLSSLTWWAVVLFGFFAALSQLGIAVSIINSLVTGFVAMLALAGGIAFGLGGKDYAEGLVNRLREHTEGR</sequence>
<evidence type="ECO:0000313" key="3">
    <source>
        <dbReference type="Proteomes" id="UP000034224"/>
    </source>
</evidence>
<dbReference type="EMBL" id="LCQK01000001">
    <property type="protein sequence ID" value="KKW15423.1"/>
    <property type="molecule type" value="Genomic_DNA"/>
</dbReference>
<dbReference type="InterPro" id="IPR045275">
    <property type="entry name" value="MscS_archaea/bacteria_type"/>
</dbReference>
<dbReference type="Proteomes" id="UP000034224">
    <property type="component" value="Unassembled WGS sequence"/>
</dbReference>
<organism evidence="2 3">
    <name type="scientific">Candidatus Jorgensenbacteria bacterium GW2011_GWB1_50_10</name>
    <dbReference type="NCBI Taxonomy" id="1618665"/>
    <lineage>
        <taxon>Bacteria</taxon>
        <taxon>Candidatus Joergenseniibacteriota</taxon>
    </lineage>
</organism>
<dbReference type="GO" id="GO:0008381">
    <property type="term" value="F:mechanosensitive monoatomic ion channel activity"/>
    <property type="evidence" value="ECO:0007669"/>
    <property type="project" value="InterPro"/>
</dbReference>
<reference evidence="2 3" key="1">
    <citation type="journal article" date="2015" name="Nature">
        <title>rRNA introns, odd ribosomes, and small enigmatic genomes across a large radiation of phyla.</title>
        <authorList>
            <person name="Brown C.T."/>
            <person name="Hug L.A."/>
            <person name="Thomas B.C."/>
            <person name="Sharon I."/>
            <person name="Castelle C.J."/>
            <person name="Singh A."/>
            <person name="Wilkins M.J."/>
            <person name="Williams K.H."/>
            <person name="Banfield J.F."/>
        </authorList>
    </citation>
    <scope>NUCLEOTIDE SEQUENCE [LARGE SCALE GENOMIC DNA]</scope>
</reference>
<keyword evidence="1" id="KW-0472">Membrane</keyword>
<feature type="transmembrane region" description="Helical" evidence="1">
    <location>
        <begin position="158"/>
        <end position="179"/>
    </location>
</feature>